<sequence length="506" mass="56028">MTEPPKKLARRGEPKEEQQQVDVSVIVQFQSATGDATGPQLDIPHNVTPMQLEVLLNGLLNNEEKLPYSFYIEEQELLGELGAHLGTHKLSVEKALRIVYQPQAVFRVRPVARCTSSIPGHSEAVLSVNFSPDGSMLASGSGDTTVRFWDLNTQTPKHECKGHKNWVLVVAWSPDATHVASGDMNGMIHLWDPKSGKMTGTCSGHGKWITSLAWEPAHKALPCLRFVSGSKDNMIKIWDADTRRCVLSFSNHTQLVTAVKWGGEGLIYSASRDCTISAWDATDGKLVRIFKGHGHWVNTLALSSEYVLRTGAYDHTGKAPADLEDAKKKAAERYTEATSGRPERLVSGSDDFTLCLYEPSTSKTPTARMTGHVQLINQLQLQVERRFTSPLCALPLRQVVFSPDGRYILSASFDKAVKLWDGLKGTFLATMRGHVGPVYQVAWSSDSRMFCSGSKDSTLKVWDLRTRKLKVDLPGHSDEVFTVDWSPDGFTVASGGKDRVLKLWRH</sequence>
<dbReference type="PROSITE" id="PS00678">
    <property type="entry name" value="WD_REPEATS_1"/>
    <property type="match status" value="2"/>
</dbReference>
<evidence type="ECO:0000256" key="5">
    <source>
        <dbReference type="PROSITE-ProRule" id="PRU00221"/>
    </source>
</evidence>
<dbReference type="AlphaFoldDB" id="A0A2J7ZSY8"/>
<dbReference type="Pfam" id="PF08154">
    <property type="entry name" value="NLE"/>
    <property type="match status" value="1"/>
</dbReference>
<dbReference type="GO" id="GO:0000027">
    <property type="term" value="P:ribosomal large subunit assembly"/>
    <property type="evidence" value="ECO:0007669"/>
    <property type="project" value="TreeGrafter"/>
</dbReference>
<feature type="repeat" description="WD" evidence="5">
    <location>
        <begin position="431"/>
        <end position="472"/>
    </location>
</feature>
<dbReference type="PANTHER" id="PTHR19848">
    <property type="entry name" value="WD40 REPEAT PROTEIN"/>
    <property type="match status" value="1"/>
</dbReference>
<evidence type="ECO:0000256" key="1">
    <source>
        <dbReference type="ARBA" id="ARBA00004604"/>
    </source>
</evidence>
<comment type="subcellular location">
    <subcellularLocation>
        <location evidence="1">Nucleus</location>
        <location evidence="1">Nucleolus</location>
    </subcellularLocation>
</comment>
<keyword evidence="4" id="KW-0539">Nucleus</keyword>
<dbReference type="InterPro" id="IPR015943">
    <property type="entry name" value="WD40/YVTN_repeat-like_dom_sf"/>
</dbReference>
<dbReference type="PRINTS" id="PR00320">
    <property type="entry name" value="GPROTEINBRPT"/>
</dbReference>
<evidence type="ECO:0000256" key="2">
    <source>
        <dbReference type="ARBA" id="ARBA00022574"/>
    </source>
</evidence>
<feature type="domain" description="NLE" evidence="6">
    <location>
        <begin position="25"/>
        <end position="85"/>
    </location>
</feature>
<dbReference type="InterPro" id="IPR001680">
    <property type="entry name" value="WD40_rpt"/>
</dbReference>
<reference evidence="7 8" key="1">
    <citation type="journal article" date="2017" name="Mol. Biol. Evol.">
        <title>The 4-celled Tetrabaena socialis nuclear genome reveals the essential components for genetic control of cell number at the origin of multicellularity in the volvocine lineage.</title>
        <authorList>
            <person name="Featherston J."/>
            <person name="Arakaki Y."/>
            <person name="Hanschen E.R."/>
            <person name="Ferris P.J."/>
            <person name="Michod R.E."/>
            <person name="Olson B.J.S.C."/>
            <person name="Nozaki H."/>
            <person name="Durand P.M."/>
        </authorList>
    </citation>
    <scope>NUCLEOTIDE SEQUENCE [LARGE SCALE GENOMIC DNA]</scope>
    <source>
        <strain evidence="7 8">NIES-571</strain>
    </source>
</reference>
<dbReference type="GO" id="GO:0005730">
    <property type="term" value="C:nucleolus"/>
    <property type="evidence" value="ECO:0007669"/>
    <property type="project" value="UniProtKB-SubCell"/>
</dbReference>
<feature type="repeat" description="WD" evidence="5">
    <location>
        <begin position="473"/>
        <end position="506"/>
    </location>
</feature>
<accession>A0A2J7ZSY8</accession>
<dbReference type="SUPFAM" id="SSF50978">
    <property type="entry name" value="WD40 repeat-like"/>
    <property type="match status" value="1"/>
</dbReference>
<dbReference type="PRINTS" id="PR00319">
    <property type="entry name" value="GPROTEINB"/>
</dbReference>
<keyword evidence="3" id="KW-0677">Repeat</keyword>
<evidence type="ECO:0000259" key="6">
    <source>
        <dbReference type="Pfam" id="PF08154"/>
    </source>
</evidence>
<evidence type="ECO:0000313" key="7">
    <source>
        <dbReference type="EMBL" id="PNH03382.1"/>
    </source>
</evidence>
<dbReference type="OrthoDB" id="10267436at2759"/>
<evidence type="ECO:0000256" key="3">
    <source>
        <dbReference type="ARBA" id="ARBA00022737"/>
    </source>
</evidence>
<evidence type="ECO:0000256" key="4">
    <source>
        <dbReference type="ARBA" id="ARBA00023242"/>
    </source>
</evidence>
<dbReference type="PROSITE" id="PS50294">
    <property type="entry name" value="WD_REPEATS_REGION"/>
    <property type="match status" value="5"/>
</dbReference>
<keyword evidence="2 5" id="KW-0853">WD repeat</keyword>
<dbReference type="InterPro" id="IPR001632">
    <property type="entry name" value="WD40_G-protein_beta-like"/>
</dbReference>
<dbReference type="PROSITE" id="PS50082">
    <property type="entry name" value="WD_REPEATS_2"/>
    <property type="match status" value="7"/>
</dbReference>
<comment type="caution">
    <text evidence="7">The sequence shown here is derived from an EMBL/GenBank/DDBJ whole genome shotgun (WGS) entry which is preliminary data.</text>
</comment>
<dbReference type="SMART" id="SM00320">
    <property type="entry name" value="WD40"/>
    <property type="match status" value="8"/>
</dbReference>
<protein>
    <submittedName>
        <fullName evidence="7">Notchless</fullName>
    </submittedName>
</protein>
<dbReference type="Gene3D" id="2.130.10.10">
    <property type="entry name" value="YVTN repeat-like/Quinoprotein amine dehydrogenase"/>
    <property type="match status" value="1"/>
</dbReference>
<gene>
    <name evidence="7" type="ORF">TSOC_010580</name>
</gene>
<evidence type="ECO:0000313" key="8">
    <source>
        <dbReference type="Proteomes" id="UP000236333"/>
    </source>
</evidence>
<dbReference type="InterPro" id="IPR012972">
    <property type="entry name" value="NLE"/>
</dbReference>
<dbReference type="CDD" id="cd00200">
    <property type="entry name" value="WD40"/>
    <property type="match status" value="1"/>
</dbReference>
<dbReference type="PANTHER" id="PTHR19848:SF0">
    <property type="entry name" value="NOTCHLESS PROTEIN HOMOLOG 1"/>
    <property type="match status" value="1"/>
</dbReference>
<dbReference type="InterPro" id="IPR019775">
    <property type="entry name" value="WD40_repeat_CS"/>
</dbReference>
<dbReference type="InterPro" id="IPR036322">
    <property type="entry name" value="WD40_repeat_dom_sf"/>
</dbReference>
<feature type="repeat" description="WD" evidence="5">
    <location>
        <begin position="118"/>
        <end position="159"/>
    </location>
</feature>
<dbReference type="Pfam" id="PF00400">
    <property type="entry name" value="WD40"/>
    <property type="match status" value="7"/>
</dbReference>
<organism evidence="7 8">
    <name type="scientific">Tetrabaena socialis</name>
    <dbReference type="NCBI Taxonomy" id="47790"/>
    <lineage>
        <taxon>Eukaryota</taxon>
        <taxon>Viridiplantae</taxon>
        <taxon>Chlorophyta</taxon>
        <taxon>core chlorophytes</taxon>
        <taxon>Chlorophyceae</taxon>
        <taxon>CS clade</taxon>
        <taxon>Chlamydomonadales</taxon>
        <taxon>Tetrabaenaceae</taxon>
        <taxon>Tetrabaena</taxon>
    </lineage>
</organism>
<feature type="repeat" description="WD" evidence="5">
    <location>
        <begin position="160"/>
        <end position="201"/>
    </location>
</feature>
<name>A0A2J7ZSY8_9CHLO</name>
<dbReference type="EMBL" id="PGGS01000511">
    <property type="protein sequence ID" value="PNH03382.1"/>
    <property type="molecule type" value="Genomic_DNA"/>
</dbReference>
<feature type="repeat" description="WD" evidence="5">
    <location>
        <begin position="202"/>
        <end position="248"/>
    </location>
</feature>
<feature type="repeat" description="WD" evidence="5">
    <location>
        <begin position="249"/>
        <end position="289"/>
    </location>
</feature>
<dbReference type="Proteomes" id="UP000236333">
    <property type="component" value="Unassembled WGS sequence"/>
</dbReference>
<keyword evidence="8" id="KW-1185">Reference proteome</keyword>
<proteinExistence type="predicted"/>
<feature type="repeat" description="WD" evidence="5">
    <location>
        <begin position="399"/>
        <end position="421"/>
    </location>
</feature>
<dbReference type="InterPro" id="IPR020472">
    <property type="entry name" value="WD40_PAC1"/>
</dbReference>